<feature type="region of interest" description="Disordered" evidence="1">
    <location>
        <begin position="33"/>
        <end position="52"/>
    </location>
</feature>
<gene>
    <name evidence="2" type="ORF">I79_013800</name>
</gene>
<reference evidence="3" key="1">
    <citation type="journal article" date="2011" name="Nat. Biotechnol.">
        <title>The genomic sequence of the Chinese hamster ovary (CHO)-K1 cell line.</title>
        <authorList>
            <person name="Xu X."/>
            <person name="Nagarajan H."/>
            <person name="Lewis N.E."/>
            <person name="Pan S."/>
            <person name="Cai Z."/>
            <person name="Liu X."/>
            <person name="Chen W."/>
            <person name="Xie M."/>
            <person name="Wang W."/>
            <person name="Hammond S."/>
            <person name="Andersen M.R."/>
            <person name="Neff N."/>
            <person name="Passarelli B."/>
            <person name="Koh W."/>
            <person name="Fan H.C."/>
            <person name="Wang J."/>
            <person name="Gui Y."/>
            <person name="Lee K.H."/>
            <person name="Betenbaugh M.J."/>
            <person name="Quake S.R."/>
            <person name="Famili I."/>
            <person name="Palsson B.O."/>
            <person name="Wang J."/>
        </authorList>
    </citation>
    <scope>NUCLEOTIDE SEQUENCE [LARGE SCALE GENOMIC DNA]</scope>
    <source>
        <strain evidence="3">CHO K1 cell line</strain>
    </source>
</reference>
<protein>
    <submittedName>
        <fullName evidence="2">Uncharacterized protein</fullName>
    </submittedName>
</protein>
<dbReference type="InParanoid" id="G3HSG9"/>
<dbReference type="EMBL" id="JH000664">
    <property type="protein sequence ID" value="EGW00793.1"/>
    <property type="molecule type" value="Genomic_DNA"/>
</dbReference>
<evidence type="ECO:0000313" key="3">
    <source>
        <dbReference type="Proteomes" id="UP000001075"/>
    </source>
</evidence>
<dbReference type="Proteomes" id="UP000001075">
    <property type="component" value="Unassembled WGS sequence"/>
</dbReference>
<dbReference type="AlphaFoldDB" id="G3HSG9"/>
<proteinExistence type="predicted"/>
<organism evidence="2 3">
    <name type="scientific">Cricetulus griseus</name>
    <name type="common">Chinese hamster</name>
    <name type="synonym">Cricetulus barabensis griseus</name>
    <dbReference type="NCBI Taxonomy" id="10029"/>
    <lineage>
        <taxon>Eukaryota</taxon>
        <taxon>Metazoa</taxon>
        <taxon>Chordata</taxon>
        <taxon>Craniata</taxon>
        <taxon>Vertebrata</taxon>
        <taxon>Euteleostomi</taxon>
        <taxon>Mammalia</taxon>
        <taxon>Eutheria</taxon>
        <taxon>Euarchontoglires</taxon>
        <taxon>Glires</taxon>
        <taxon>Rodentia</taxon>
        <taxon>Myomorpha</taxon>
        <taxon>Muroidea</taxon>
        <taxon>Cricetidae</taxon>
        <taxon>Cricetinae</taxon>
        <taxon>Cricetulus</taxon>
    </lineage>
</organism>
<evidence type="ECO:0000256" key="1">
    <source>
        <dbReference type="SAM" id="MobiDB-lite"/>
    </source>
</evidence>
<name>G3HSG9_CRIGR</name>
<evidence type="ECO:0000313" key="2">
    <source>
        <dbReference type="EMBL" id="EGW00793.1"/>
    </source>
</evidence>
<feature type="compositionally biased region" description="Low complexity" evidence="1">
    <location>
        <begin position="39"/>
        <end position="48"/>
    </location>
</feature>
<sequence>MQQRFILKQSQENNWVMIKGSIITLLQSVSRGSSDDSVVKSSGCSSRGPEFNSQDQVMASDALFWHKGIHTVRALIHKISK</sequence>
<accession>G3HSG9</accession>